<evidence type="ECO:0000313" key="2">
    <source>
        <dbReference type="EMBL" id="MCI15945.1"/>
    </source>
</evidence>
<feature type="compositionally biased region" description="Polar residues" evidence="1">
    <location>
        <begin position="119"/>
        <end position="157"/>
    </location>
</feature>
<proteinExistence type="predicted"/>
<evidence type="ECO:0000256" key="1">
    <source>
        <dbReference type="SAM" id="MobiDB-lite"/>
    </source>
</evidence>
<evidence type="ECO:0000313" key="3">
    <source>
        <dbReference type="Proteomes" id="UP000265520"/>
    </source>
</evidence>
<organism evidence="2 3">
    <name type="scientific">Trifolium medium</name>
    <dbReference type="NCBI Taxonomy" id="97028"/>
    <lineage>
        <taxon>Eukaryota</taxon>
        <taxon>Viridiplantae</taxon>
        <taxon>Streptophyta</taxon>
        <taxon>Embryophyta</taxon>
        <taxon>Tracheophyta</taxon>
        <taxon>Spermatophyta</taxon>
        <taxon>Magnoliopsida</taxon>
        <taxon>eudicotyledons</taxon>
        <taxon>Gunneridae</taxon>
        <taxon>Pentapetalae</taxon>
        <taxon>rosids</taxon>
        <taxon>fabids</taxon>
        <taxon>Fabales</taxon>
        <taxon>Fabaceae</taxon>
        <taxon>Papilionoideae</taxon>
        <taxon>50 kb inversion clade</taxon>
        <taxon>NPAAA clade</taxon>
        <taxon>Hologalegina</taxon>
        <taxon>IRL clade</taxon>
        <taxon>Trifolieae</taxon>
        <taxon>Trifolium</taxon>
    </lineage>
</organism>
<protein>
    <submittedName>
        <fullName evidence="2">IST1-like protein</fullName>
    </submittedName>
</protein>
<feature type="non-terminal residue" evidence="2">
    <location>
        <position position="1"/>
    </location>
</feature>
<feature type="compositionally biased region" description="Polar residues" evidence="1">
    <location>
        <begin position="93"/>
        <end position="110"/>
    </location>
</feature>
<comment type="caution">
    <text evidence="2">The sequence shown here is derived from an EMBL/GenBank/DDBJ whole genome shotgun (WGS) entry which is preliminary data.</text>
</comment>
<accession>A0A392PYA1</accession>
<feature type="non-terminal residue" evidence="2">
    <location>
        <position position="232"/>
    </location>
</feature>
<dbReference type="EMBL" id="LXQA010098724">
    <property type="protein sequence ID" value="MCI15945.1"/>
    <property type="molecule type" value="Genomic_DNA"/>
</dbReference>
<feature type="region of interest" description="Disordered" evidence="1">
    <location>
        <begin position="199"/>
        <end position="232"/>
    </location>
</feature>
<feature type="compositionally biased region" description="Polar residues" evidence="1">
    <location>
        <begin position="53"/>
        <end position="68"/>
    </location>
</feature>
<name>A0A392PYA1_9FABA</name>
<dbReference type="AlphaFoldDB" id="A0A392PYA1"/>
<feature type="compositionally biased region" description="Basic and acidic residues" evidence="1">
    <location>
        <begin position="1"/>
        <end position="32"/>
    </location>
</feature>
<reference evidence="2 3" key="1">
    <citation type="journal article" date="2018" name="Front. Plant Sci.">
        <title>Red Clover (Trifolium pratense) and Zigzag Clover (T. medium) - A Picture of Genomic Similarities and Differences.</title>
        <authorList>
            <person name="Dluhosova J."/>
            <person name="Istvanek J."/>
            <person name="Nedelnik J."/>
            <person name="Repkova J."/>
        </authorList>
    </citation>
    <scope>NUCLEOTIDE SEQUENCE [LARGE SCALE GENOMIC DNA]</scope>
    <source>
        <strain evidence="3">cv. 10/8</strain>
        <tissue evidence="2">Leaf</tissue>
    </source>
</reference>
<feature type="region of interest" description="Disordered" evidence="1">
    <location>
        <begin position="1"/>
        <end position="157"/>
    </location>
</feature>
<sequence length="232" mass="24527">PEVDLHSSSHSGDFADLKQEHVESIVHKDEPHTSFGKIESKQFLPFISPPSEPSASYNARDSDSPPSLSTAKSISSPSVSSAPYSATHIDSPPFSSTAKPVSTPSETFASYSAIRHSDSPPTSSAAKSVSPPSETFASYSATRHSDSPSTLSTAKSEDNLNLQDVVAAAHAAAETAERAAAAARSAASLAQLRISELTKMRSNEHIPDNSSENPFYAGDNSESTTERDNFTE</sequence>
<feature type="compositionally biased region" description="Low complexity" evidence="1">
    <location>
        <begin position="69"/>
        <end position="86"/>
    </location>
</feature>
<dbReference type="Proteomes" id="UP000265520">
    <property type="component" value="Unassembled WGS sequence"/>
</dbReference>
<keyword evidence="3" id="KW-1185">Reference proteome</keyword>